<dbReference type="GO" id="GO:0004386">
    <property type="term" value="F:helicase activity"/>
    <property type="evidence" value="ECO:0007669"/>
    <property type="project" value="UniProtKB-KW"/>
</dbReference>
<keyword evidence="1" id="KW-0175">Coiled coil</keyword>
<feature type="coiled-coil region" evidence="1">
    <location>
        <begin position="108"/>
        <end position="146"/>
    </location>
</feature>
<reference evidence="2 3" key="1">
    <citation type="journal article" date="2019" name="Environ. Microbiol.">
        <title>At the nexus of three kingdoms: the genome of the mycorrhizal fungus Gigaspora margarita provides insights into plant, endobacterial and fungal interactions.</title>
        <authorList>
            <person name="Venice F."/>
            <person name="Ghignone S."/>
            <person name="Salvioli di Fossalunga A."/>
            <person name="Amselem J."/>
            <person name="Novero M."/>
            <person name="Xianan X."/>
            <person name="Sedzielewska Toro K."/>
            <person name="Morin E."/>
            <person name="Lipzen A."/>
            <person name="Grigoriev I.V."/>
            <person name="Henrissat B."/>
            <person name="Martin F.M."/>
            <person name="Bonfante P."/>
        </authorList>
    </citation>
    <scope>NUCLEOTIDE SEQUENCE [LARGE SCALE GENOMIC DNA]</scope>
    <source>
        <strain evidence="2 3">BEG34</strain>
    </source>
</reference>
<protein>
    <submittedName>
        <fullName evidence="2">ATP-dependent DNA helicase pif1</fullName>
    </submittedName>
</protein>
<name>A0A8H4EJW4_GIGMA</name>
<sequence length="164" mass="19670">MYALKCRQLDNCPYILIDKDFCEITVAQKVWPDTRLQLCFWHIVHAIKQRIASCKPILDKYDPIIAHRKCLAIDLYCKRVQRNEAYKVPNILLIKESIIEYKDEYIVKENDDNEYKVYEQNINDLNEILIKLLEKMIIDIEKLENQHTTPKTSKDFNCNTIYWL</sequence>
<keyword evidence="2" id="KW-0378">Hydrolase</keyword>
<dbReference type="OrthoDB" id="2434592at2759"/>
<keyword evidence="2" id="KW-0347">Helicase</keyword>
<keyword evidence="3" id="KW-1185">Reference proteome</keyword>
<keyword evidence="2" id="KW-0067">ATP-binding</keyword>
<dbReference type="AlphaFoldDB" id="A0A8H4EJW4"/>
<evidence type="ECO:0000256" key="1">
    <source>
        <dbReference type="SAM" id="Coils"/>
    </source>
</evidence>
<dbReference type="EMBL" id="WTPW01000559">
    <property type="protein sequence ID" value="KAF0499952.1"/>
    <property type="molecule type" value="Genomic_DNA"/>
</dbReference>
<accession>A0A8H4EJW4</accession>
<organism evidence="2 3">
    <name type="scientific">Gigaspora margarita</name>
    <dbReference type="NCBI Taxonomy" id="4874"/>
    <lineage>
        <taxon>Eukaryota</taxon>
        <taxon>Fungi</taxon>
        <taxon>Fungi incertae sedis</taxon>
        <taxon>Mucoromycota</taxon>
        <taxon>Glomeromycotina</taxon>
        <taxon>Glomeromycetes</taxon>
        <taxon>Diversisporales</taxon>
        <taxon>Gigasporaceae</taxon>
        <taxon>Gigaspora</taxon>
    </lineage>
</organism>
<comment type="caution">
    <text evidence="2">The sequence shown here is derived from an EMBL/GenBank/DDBJ whole genome shotgun (WGS) entry which is preliminary data.</text>
</comment>
<proteinExistence type="predicted"/>
<dbReference type="Proteomes" id="UP000439903">
    <property type="component" value="Unassembled WGS sequence"/>
</dbReference>
<gene>
    <name evidence="2" type="ORF">F8M41_020387</name>
</gene>
<keyword evidence="2" id="KW-0547">Nucleotide-binding</keyword>
<evidence type="ECO:0000313" key="2">
    <source>
        <dbReference type="EMBL" id="KAF0499952.1"/>
    </source>
</evidence>
<evidence type="ECO:0000313" key="3">
    <source>
        <dbReference type="Proteomes" id="UP000439903"/>
    </source>
</evidence>